<evidence type="ECO:0000256" key="7">
    <source>
        <dbReference type="ARBA" id="ARBA00023180"/>
    </source>
</evidence>
<dbReference type="GO" id="GO:0098552">
    <property type="term" value="C:side of membrane"/>
    <property type="evidence" value="ECO:0007669"/>
    <property type="project" value="UniProtKB-KW"/>
</dbReference>
<dbReference type="PANTHER" id="PTHR33044">
    <property type="entry name" value="BIFUNCTIONAL INHIBITOR/LIPID-TRANSFER PROTEIN/SEED STORAGE 2S ALBUMIN SUPERFAMILY PROTEIN-RELATED"/>
    <property type="match status" value="1"/>
</dbReference>
<evidence type="ECO:0000256" key="2">
    <source>
        <dbReference type="ARBA" id="ARBA00009748"/>
    </source>
</evidence>
<reference evidence="14" key="2">
    <citation type="submission" date="2025-08" db="UniProtKB">
        <authorList>
            <consortium name="RefSeq"/>
        </authorList>
    </citation>
    <scope>IDENTIFICATION</scope>
    <source>
        <tissue evidence="14">Leaf</tissue>
    </source>
</reference>
<keyword evidence="10" id="KW-0472">Membrane</keyword>
<dbReference type="InterPro" id="IPR036312">
    <property type="entry name" value="Bifun_inhib/LTP/seed_sf"/>
</dbReference>
<feature type="domain" description="Bifunctional inhibitor/plant lipid transfer protein/seed storage helical" evidence="12">
    <location>
        <begin position="18"/>
        <end position="112"/>
    </location>
</feature>
<organism evidence="13 14">
    <name type="scientific">Spinacia oleracea</name>
    <name type="common">Spinach</name>
    <dbReference type="NCBI Taxonomy" id="3562"/>
    <lineage>
        <taxon>Eukaryota</taxon>
        <taxon>Viridiplantae</taxon>
        <taxon>Streptophyta</taxon>
        <taxon>Embryophyta</taxon>
        <taxon>Tracheophyta</taxon>
        <taxon>Spermatophyta</taxon>
        <taxon>Magnoliopsida</taxon>
        <taxon>eudicotyledons</taxon>
        <taxon>Gunneridae</taxon>
        <taxon>Pentapetalae</taxon>
        <taxon>Caryophyllales</taxon>
        <taxon>Chenopodiaceae</taxon>
        <taxon>Chenopodioideae</taxon>
        <taxon>Anserineae</taxon>
        <taxon>Spinacia</taxon>
    </lineage>
</organism>
<dbReference type="AlphaFoldDB" id="A0A9R0I252"/>
<keyword evidence="5 11" id="KW-0732">Signal</keyword>
<feature type="transmembrane region" description="Helical" evidence="10">
    <location>
        <begin position="167"/>
        <end position="186"/>
    </location>
</feature>
<evidence type="ECO:0000256" key="9">
    <source>
        <dbReference type="SAM" id="MobiDB-lite"/>
    </source>
</evidence>
<name>A0A9R0I252_SPIOL</name>
<dbReference type="SUPFAM" id="SSF47699">
    <property type="entry name" value="Bifunctional inhibitor/lipid-transfer protein/seed storage 2S albumin"/>
    <property type="match status" value="1"/>
</dbReference>
<keyword evidence="7" id="KW-0325">Glycoprotein</keyword>
<keyword evidence="10" id="KW-1133">Transmembrane helix</keyword>
<dbReference type="GeneID" id="110781165"/>
<keyword evidence="13" id="KW-1185">Reference proteome</keyword>
<keyword evidence="10" id="KW-0812">Transmembrane</keyword>
<dbReference type="KEGG" id="soe:110781165"/>
<dbReference type="Proteomes" id="UP000813463">
    <property type="component" value="Chromosome 5"/>
</dbReference>
<feature type="chain" id="PRO_5045748729" evidence="11">
    <location>
        <begin position="28"/>
        <end position="188"/>
    </location>
</feature>
<protein>
    <submittedName>
        <fullName evidence="14">Non-specific lipid transfer protein GPI-anchored 5-like</fullName>
    </submittedName>
</protein>
<keyword evidence="3" id="KW-1003">Cell membrane</keyword>
<dbReference type="GO" id="GO:0005886">
    <property type="term" value="C:plasma membrane"/>
    <property type="evidence" value="ECO:0007669"/>
    <property type="project" value="UniProtKB-SubCell"/>
</dbReference>
<accession>A0A9R0I252</accession>
<comment type="similarity">
    <text evidence="2">Belongs to the plant LTP family.</text>
</comment>
<dbReference type="InterPro" id="IPR043325">
    <property type="entry name" value="LTSS"/>
</dbReference>
<sequence>MASSQLPVVVGVVVLVAVLVLTPAVSGDAVTDEEGCRTELATLSPCLSYLTGKISTPSPTCCFQLKAIVETEPWCLCYGIIGQDNVIFGLPPNTPVNQTRALTLSNVCDIQGIPPVAGCKEVLPPGTAIPQLPAGAGQAGSSADGVASDDYGGPKSSSSNNGNMTKIPILMTLFLLFVTSSVYAIIML</sequence>
<keyword evidence="6" id="KW-1015">Disulfide bond</keyword>
<evidence type="ECO:0000256" key="6">
    <source>
        <dbReference type="ARBA" id="ARBA00023157"/>
    </source>
</evidence>
<feature type="signal peptide" evidence="11">
    <location>
        <begin position="1"/>
        <end position="27"/>
    </location>
</feature>
<dbReference type="CDD" id="cd00010">
    <property type="entry name" value="AAI_LTSS"/>
    <property type="match status" value="1"/>
</dbReference>
<evidence type="ECO:0000259" key="12">
    <source>
        <dbReference type="Pfam" id="PF14368"/>
    </source>
</evidence>
<evidence type="ECO:0000256" key="3">
    <source>
        <dbReference type="ARBA" id="ARBA00022475"/>
    </source>
</evidence>
<dbReference type="InterPro" id="IPR016140">
    <property type="entry name" value="Bifunc_inhib/LTP/seed_store"/>
</dbReference>
<evidence type="ECO:0000256" key="1">
    <source>
        <dbReference type="ARBA" id="ARBA00004609"/>
    </source>
</evidence>
<dbReference type="RefSeq" id="XP_021841112.2">
    <property type="nucleotide sequence ID" value="XM_021985420.2"/>
</dbReference>
<gene>
    <name evidence="14" type="primary">LOC110781165</name>
</gene>
<evidence type="ECO:0000256" key="8">
    <source>
        <dbReference type="ARBA" id="ARBA00023288"/>
    </source>
</evidence>
<reference evidence="13" key="1">
    <citation type="journal article" date="2021" name="Nat. Commun.">
        <title>Genomic analyses provide insights into spinach domestication and the genetic basis of agronomic traits.</title>
        <authorList>
            <person name="Cai X."/>
            <person name="Sun X."/>
            <person name="Xu C."/>
            <person name="Sun H."/>
            <person name="Wang X."/>
            <person name="Ge C."/>
            <person name="Zhang Z."/>
            <person name="Wang Q."/>
            <person name="Fei Z."/>
            <person name="Jiao C."/>
            <person name="Wang Q."/>
        </authorList>
    </citation>
    <scope>NUCLEOTIDE SEQUENCE [LARGE SCALE GENOMIC DNA]</scope>
    <source>
        <strain evidence="13">cv. Varoflay</strain>
    </source>
</reference>
<comment type="subcellular location">
    <subcellularLocation>
        <location evidence="1">Cell membrane</location>
        <topology evidence="1">Lipid-anchor</topology>
        <topology evidence="1">GPI-anchor</topology>
    </subcellularLocation>
</comment>
<dbReference type="Pfam" id="PF14368">
    <property type="entry name" value="LTP_2"/>
    <property type="match status" value="1"/>
</dbReference>
<evidence type="ECO:0000313" key="14">
    <source>
        <dbReference type="RefSeq" id="XP_021841112.2"/>
    </source>
</evidence>
<dbReference type="Gene3D" id="1.10.110.10">
    <property type="entry name" value="Plant lipid-transfer and hydrophobic proteins"/>
    <property type="match status" value="1"/>
</dbReference>
<proteinExistence type="inferred from homology"/>
<evidence type="ECO:0000313" key="13">
    <source>
        <dbReference type="Proteomes" id="UP000813463"/>
    </source>
</evidence>
<evidence type="ECO:0000256" key="11">
    <source>
        <dbReference type="SAM" id="SignalP"/>
    </source>
</evidence>
<evidence type="ECO:0000256" key="4">
    <source>
        <dbReference type="ARBA" id="ARBA00022622"/>
    </source>
</evidence>
<evidence type="ECO:0000256" key="5">
    <source>
        <dbReference type="ARBA" id="ARBA00022729"/>
    </source>
</evidence>
<evidence type="ECO:0000256" key="10">
    <source>
        <dbReference type="SAM" id="Phobius"/>
    </source>
</evidence>
<keyword evidence="4" id="KW-0336">GPI-anchor</keyword>
<feature type="region of interest" description="Disordered" evidence="9">
    <location>
        <begin position="134"/>
        <end position="159"/>
    </location>
</feature>
<keyword evidence="8" id="KW-0449">Lipoprotein</keyword>